<evidence type="ECO:0000313" key="1">
    <source>
        <dbReference type="EMBL" id="KAK1891967.1"/>
    </source>
</evidence>
<dbReference type="Proteomes" id="UP001228049">
    <property type="component" value="Unassembled WGS sequence"/>
</dbReference>
<sequence length="409" mass="45964">MLFMSWRNKDIRDEQFSLEGIEELDNSAQETALHELDASMSSLDLNIGVISADEFNHIQNSTTGGALKTQICLNALPAISMKDSVYDSIDDTQYPTTTDTFPETAKILVEDDIIGHPASIVYHDSLHQLANYLVLPVNICTAKDPNTNVECRAPRPFEISVKSRGTAAIVEWMSLHGHTVWKWSSQPALKYGMLVGDFMLASNILLSGNNYGKISLLFRFMKMGMVERSSFFRIQDSYCVDSIKDFWNEKRAKLITHLHPKGPVVILGNAWMDSPGFCAQYCTYIAMDNDSKRIISMINIDKHISPLQHRELQRLRNPPLSGHLAWVQTLGQKGSDRRAAKGVLHTTDVEQGHMQTIMKTSLTCGLDSCTTSQKNIHGPLEPVTMAPCWRAERRSGSSRAPWHTRDLRI</sequence>
<dbReference type="AlphaFoldDB" id="A0AAD9F7J9"/>
<dbReference type="PANTHER" id="PTHR31751">
    <property type="entry name" value="SI:CH211-108C17.2-RELATED-RELATED"/>
    <property type="match status" value="1"/>
</dbReference>
<protein>
    <submittedName>
        <fullName evidence="1">Fructose-16-bisphosphatase</fullName>
    </submittedName>
</protein>
<dbReference type="EMBL" id="JASDAP010000013">
    <property type="protein sequence ID" value="KAK1891967.1"/>
    <property type="molecule type" value="Genomic_DNA"/>
</dbReference>
<comment type="caution">
    <text evidence="1">The sequence shown here is derived from an EMBL/GenBank/DDBJ whole genome shotgun (WGS) entry which is preliminary data.</text>
</comment>
<name>A0AAD9F7J9_DISEL</name>
<gene>
    <name evidence="1" type="ORF">KUDE01_007045</name>
</gene>
<organism evidence="1 2">
    <name type="scientific">Dissostichus eleginoides</name>
    <name type="common">Patagonian toothfish</name>
    <name type="synonym">Dissostichus amissus</name>
    <dbReference type="NCBI Taxonomy" id="100907"/>
    <lineage>
        <taxon>Eukaryota</taxon>
        <taxon>Metazoa</taxon>
        <taxon>Chordata</taxon>
        <taxon>Craniata</taxon>
        <taxon>Vertebrata</taxon>
        <taxon>Euteleostomi</taxon>
        <taxon>Actinopterygii</taxon>
        <taxon>Neopterygii</taxon>
        <taxon>Teleostei</taxon>
        <taxon>Neoteleostei</taxon>
        <taxon>Acanthomorphata</taxon>
        <taxon>Eupercaria</taxon>
        <taxon>Perciformes</taxon>
        <taxon>Notothenioidei</taxon>
        <taxon>Nototheniidae</taxon>
        <taxon>Dissostichus</taxon>
    </lineage>
</organism>
<proteinExistence type="predicted"/>
<reference evidence="1" key="1">
    <citation type="submission" date="2023-04" db="EMBL/GenBank/DDBJ databases">
        <title>Chromosome-level genome of Chaenocephalus aceratus.</title>
        <authorList>
            <person name="Park H."/>
        </authorList>
    </citation>
    <scope>NUCLEOTIDE SEQUENCE</scope>
    <source>
        <strain evidence="1">DE</strain>
        <tissue evidence="1">Muscle</tissue>
    </source>
</reference>
<accession>A0AAD9F7J9</accession>
<dbReference type="PANTHER" id="PTHR31751:SF7">
    <property type="entry name" value="THAP-TYPE DOMAIN-CONTAINING PROTEIN"/>
    <property type="match status" value="1"/>
</dbReference>
<evidence type="ECO:0000313" key="2">
    <source>
        <dbReference type="Proteomes" id="UP001228049"/>
    </source>
</evidence>
<keyword evidence="2" id="KW-1185">Reference proteome</keyword>